<keyword evidence="1" id="KW-0677">Repeat</keyword>
<sequence>MIRSTGDIYDGHWFDSKMHGSGTMLYADRRIYTGGWLN</sequence>
<dbReference type="Pfam" id="PF02493">
    <property type="entry name" value="MORN"/>
    <property type="match status" value="1"/>
</dbReference>
<evidence type="ECO:0000256" key="1">
    <source>
        <dbReference type="ARBA" id="ARBA00022737"/>
    </source>
</evidence>
<dbReference type="AlphaFoldDB" id="A0A816FBH5"/>
<dbReference type="OrthoDB" id="270720at2759"/>
<dbReference type="SUPFAM" id="SSF82185">
    <property type="entry name" value="Histone H3 K4-specific methyltransferase SET7/9 N-terminal domain"/>
    <property type="match status" value="1"/>
</dbReference>
<evidence type="ECO:0000313" key="3">
    <source>
        <dbReference type="EMBL" id="CAF1658164.1"/>
    </source>
</evidence>
<comment type="caution">
    <text evidence="3">The sequence shown here is derived from an EMBL/GenBank/DDBJ whole genome shotgun (WGS) entry which is preliminary data.</text>
</comment>
<dbReference type="EMBL" id="CAJNOM010004714">
    <property type="protein sequence ID" value="CAF1658164.1"/>
    <property type="molecule type" value="Genomic_DNA"/>
</dbReference>
<name>A0A816FBH5_9BILA</name>
<dbReference type="InterPro" id="IPR003409">
    <property type="entry name" value="MORN"/>
</dbReference>
<organism evidence="3 4">
    <name type="scientific">Adineta steineri</name>
    <dbReference type="NCBI Taxonomy" id="433720"/>
    <lineage>
        <taxon>Eukaryota</taxon>
        <taxon>Metazoa</taxon>
        <taxon>Spiralia</taxon>
        <taxon>Gnathifera</taxon>
        <taxon>Rotifera</taxon>
        <taxon>Eurotatoria</taxon>
        <taxon>Bdelloidea</taxon>
        <taxon>Adinetida</taxon>
        <taxon>Adinetidae</taxon>
        <taxon>Adineta</taxon>
    </lineage>
</organism>
<dbReference type="EMBL" id="CAJNOI010004330">
    <property type="protein sequence ID" value="CAF1542793.1"/>
    <property type="molecule type" value="Genomic_DNA"/>
</dbReference>
<proteinExistence type="predicted"/>
<keyword evidence="4" id="KW-1185">Reference proteome</keyword>
<reference evidence="3" key="1">
    <citation type="submission" date="2021-02" db="EMBL/GenBank/DDBJ databases">
        <authorList>
            <person name="Nowell W R."/>
        </authorList>
    </citation>
    <scope>NUCLEOTIDE SEQUENCE</scope>
</reference>
<protein>
    <submittedName>
        <fullName evidence="3">Uncharacterized protein</fullName>
    </submittedName>
</protein>
<feature type="non-terminal residue" evidence="3">
    <location>
        <position position="38"/>
    </location>
</feature>
<accession>A0A816FBH5</accession>
<evidence type="ECO:0000313" key="2">
    <source>
        <dbReference type="EMBL" id="CAF1542793.1"/>
    </source>
</evidence>
<dbReference type="SMART" id="SM00698">
    <property type="entry name" value="MORN"/>
    <property type="match status" value="1"/>
</dbReference>
<dbReference type="Proteomes" id="UP000663832">
    <property type="component" value="Unassembled WGS sequence"/>
</dbReference>
<evidence type="ECO:0000313" key="4">
    <source>
        <dbReference type="Proteomes" id="UP000663832"/>
    </source>
</evidence>
<dbReference type="Gene3D" id="2.20.110.10">
    <property type="entry name" value="Histone H3 K4-specific methyltransferase SET7/9 N-terminal domain"/>
    <property type="match status" value="1"/>
</dbReference>
<gene>
    <name evidence="2" type="ORF">BJG266_LOCUS45690</name>
    <name evidence="3" type="ORF">QVE165_LOCUS62705</name>
</gene>
<dbReference type="Proteomes" id="UP000663877">
    <property type="component" value="Unassembled WGS sequence"/>
</dbReference>